<sequence length="130" mass="14873">MKSIKNKWNTLPKWLKIIILTILGIVGITAMGFIFGLFIMLLWNKLMPEIFGFNEISYWQGIGFFVLIRVLFGSFGGSKSTGSTSKKIVTHNVSLSKNKVSVDPDIDDYETWWQLEGKNAFEQYVETKNN</sequence>
<dbReference type="EMBL" id="JARYZI010000007">
    <property type="protein sequence ID" value="MDH8678831.1"/>
    <property type="molecule type" value="Genomic_DNA"/>
</dbReference>
<accession>A0ABT6NEK1</accession>
<proteinExistence type="predicted"/>
<evidence type="ECO:0000313" key="3">
    <source>
        <dbReference type="Proteomes" id="UP001158045"/>
    </source>
</evidence>
<protein>
    <submittedName>
        <fullName evidence="2">Uncharacterized protein</fullName>
    </submittedName>
</protein>
<keyword evidence="1" id="KW-0812">Transmembrane</keyword>
<keyword evidence="1" id="KW-0472">Membrane</keyword>
<feature type="transmembrane region" description="Helical" evidence="1">
    <location>
        <begin position="56"/>
        <end position="77"/>
    </location>
</feature>
<organism evidence="2 3">
    <name type="scientific">Fusibacter bizertensis</name>
    <dbReference type="NCBI Taxonomy" id="1488331"/>
    <lineage>
        <taxon>Bacteria</taxon>
        <taxon>Bacillati</taxon>
        <taxon>Bacillota</taxon>
        <taxon>Clostridia</taxon>
        <taxon>Eubacteriales</taxon>
        <taxon>Eubacteriales Family XII. Incertae Sedis</taxon>
        <taxon>Fusibacter</taxon>
    </lineage>
</organism>
<evidence type="ECO:0000313" key="2">
    <source>
        <dbReference type="EMBL" id="MDH8678831.1"/>
    </source>
</evidence>
<name>A0ABT6NEK1_9FIRM</name>
<comment type="caution">
    <text evidence="2">The sequence shown here is derived from an EMBL/GenBank/DDBJ whole genome shotgun (WGS) entry which is preliminary data.</text>
</comment>
<keyword evidence="1" id="KW-1133">Transmembrane helix</keyword>
<dbReference type="RefSeq" id="WP_281094721.1">
    <property type="nucleotide sequence ID" value="NZ_JARYZI010000007.1"/>
</dbReference>
<keyword evidence="3" id="KW-1185">Reference proteome</keyword>
<gene>
    <name evidence="2" type="ORF">QE109_11765</name>
</gene>
<dbReference type="Proteomes" id="UP001158045">
    <property type="component" value="Unassembled WGS sequence"/>
</dbReference>
<feature type="transmembrane region" description="Helical" evidence="1">
    <location>
        <begin position="20"/>
        <end position="44"/>
    </location>
</feature>
<reference evidence="2 3" key="1">
    <citation type="submission" date="2023-04" db="EMBL/GenBank/DDBJ databases">
        <title>Fusibacter bizertensis strain WBS, isolated from littoral bottom sediments of the Arctic seas - biochemical and genomic analysis.</title>
        <authorList>
            <person name="Brioukhanov A.L."/>
        </authorList>
    </citation>
    <scope>NUCLEOTIDE SEQUENCE [LARGE SCALE GENOMIC DNA]</scope>
    <source>
        <strain evidence="2 3">WBS</strain>
    </source>
</reference>
<evidence type="ECO:0000256" key="1">
    <source>
        <dbReference type="SAM" id="Phobius"/>
    </source>
</evidence>